<proteinExistence type="predicted"/>
<feature type="transmembrane region" description="Helical" evidence="1">
    <location>
        <begin position="12"/>
        <end position="36"/>
    </location>
</feature>
<evidence type="ECO:0000313" key="3">
    <source>
        <dbReference type="Proteomes" id="UP000325787"/>
    </source>
</evidence>
<keyword evidence="1" id="KW-0472">Membrane</keyword>
<gene>
    <name evidence="2" type="ORF">EKG83_26505</name>
</gene>
<dbReference type="KEGG" id="ssyi:EKG83_26505"/>
<evidence type="ECO:0000256" key="1">
    <source>
        <dbReference type="SAM" id="Phobius"/>
    </source>
</evidence>
<reference evidence="3" key="1">
    <citation type="journal article" date="2021" name="Curr. Microbiol.">
        <title>Complete genome of nocamycin-producing strain Saccharothrix syringae NRRL B-16468 reveals the biosynthetic potential for secondary metabolites.</title>
        <authorList>
            <person name="Mo X."/>
            <person name="Yang S."/>
        </authorList>
    </citation>
    <scope>NUCLEOTIDE SEQUENCE [LARGE SCALE GENOMIC DNA]</scope>
    <source>
        <strain evidence="3">ATCC 51364 / DSM 43886 / JCM 6844 / KCTC 9398 / NBRC 14523 / NRRL B-16468 / INA 2240</strain>
    </source>
</reference>
<dbReference type="EMBL" id="CP034550">
    <property type="protein sequence ID" value="QFZ20486.1"/>
    <property type="molecule type" value="Genomic_DNA"/>
</dbReference>
<dbReference type="RefSeq" id="WP_033435941.1">
    <property type="nucleotide sequence ID" value="NZ_CP034550.1"/>
</dbReference>
<name>A0A5Q0H2N8_SACSY</name>
<evidence type="ECO:0000313" key="2">
    <source>
        <dbReference type="EMBL" id="QFZ20486.1"/>
    </source>
</evidence>
<keyword evidence="3" id="KW-1185">Reference proteome</keyword>
<dbReference type="Proteomes" id="UP000325787">
    <property type="component" value="Chromosome"/>
</dbReference>
<feature type="transmembrane region" description="Helical" evidence="1">
    <location>
        <begin position="156"/>
        <end position="177"/>
    </location>
</feature>
<sequence length="187" mass="19968">MADEKRLQRGRTVRVITASITVVVVSVAVSVVVNAVTRNVGDVPALSSSAWAVAGTLVAFLAITLARLISRSALTVPGAEERGISDRADQARDHLSAAAQLLDELGDELAARIRLLEQHQADAERYKQLASLNAEQAKAIEGLVGRQFARQSRLTWMQFGGSLVAAFVLGLVVNWISQPALAWLTGS</sequence>
<protein>
    <submittedName>
        <fullName evidence="2">Uncharacterized protein</fullName>
    </submittedName>
</protein>
<organism evidence="2 3">
    <name type="scientific">Saccharothrix syringae</name>
    <name type="common">Nocardiopsis syringae</name>
    <dbReference type="NCBI Taxonomy" id="103733"/>
    <lineage>
        <taxon>Bacteria</taxon>
        <taxon>Bacillati</taxon>
        <taxon>Actinomycetota</taxon>
        <taxon>Actinomycetes</taxon>
        <taxon>Pseudonocardiales</taxon>
        <taxon>Pseudonocardiaceae</taxon>
        <taxon>Saccharothrix</taxon>
    </lineage>
</organism>
<keyword evidence="1" id="KW-1133">Transmembrane helix</keyword>
<dbReference type="AlphaFoldDB" id="A0A5Q0H2N8"/>
<keyword evidence="1" id="KW-0812">Transmembrane</keyword>
<feature type="transmembrane region" description="Helical" evidence="1">
    <location>
        <begin position="48"/>
        <end position="69"/>
    </location>
</feature>
<accession>A0A5Q0H2N8</accession>